<organism evidence="4 5">
    <name type="scientific">Coccomyxa subellipsoidea</name>
    <dbReference type="NCBI Taxonomy" id="248742"/>
    <lineage>
        <taxon>Eukaryota</taxon>
        <taxon>Viridiplantae</taxon>
        <taxon>Chlorophyta</taxon>
        <taxon>core chlorophytes</taxon>
        <taxon>Trebouxiophyceae</taxon>
        <taxon>Trebouxiophyceae incertae sedis</taxon>
        <taxon>Coccomyxaceae</taxon>
        <taxon>Coccomyxa</taxon>
    </lineage>
</organism>
<keyword evidence="2" id="KW-0175">Coiled coil</keyword>
<feature type="compositionally biased region" description="Basic and acidic residues" evidence="3">
    <location>
        <begin position="300"/>
        <end position="332"/>
    </location>
</feature>
<dbReference type="InterPro" id="IPR013256">
    <property type="entry name" value="Chromatin_SPT2"/>
</dbReference>
<feature type="compositionally biased region" description="Low complexity" evidence="3">
    <location>
        <begin position="36"/>
        <end position="67"/>
    </location>
</feature>
<evidence type="ECO:0000313" key="4">
    <source>
        <dbReference type="EMBL" id="KAK9918599.1"/>
    </source>
</evidence>
<comment type="caution">
    <text evidence="4">The sequence shown here is derived from an EMBL/GenBank/DDBJ whole genome shotgun (WGS) entry which is preliminary data.</text>
</comment>
<feature type="compositionally biased region" description="Basic and acidic residues" evidence="3">
    <location>
        <begin position="184"/>
        <end position="195"/>
    </location>
</feature>
<name>A0ABR2Z3U8_9CHLO</name>
<dbReference type="Pfam" id="PF08243">
    <property type="entry name" value="SPT2"/>
    <property type="match status" value="1"/>
</dbReference>
<evidence type="ECO:0000256" key="2">
    <source>
        <dbReference type="ARBA" id="ARBA00023054"/>
    </source>
</evidence>
<keyword evidence="5" id="KW-1185">Reference proteome</keyword>
<dbReference type="PANTHER" id="PTHR22691">
    <property type="entry name" value="YEAST SPT2-RELATED"/>
    <property type="match status" value="1"/>
</dbReference>
<feature type="compositionally biased region" description="Acidic residues" evidence="3">
    <location>
        <begin position="260"/>
        <end position="269"/>
    </location>
</feature>
<dbReference type="PANTHER" id="PTHR22691:SF8">
    <property type="entry name" value="PROTEIN SPT2 HOMOLOG"/>
    <property type="match status" value="1"/>
</dbReference>
<gene>
    <name evidence="4" type="ORF">WJX75_005235</name>
</gene>
<evidence type="ECO:0000256" key="3">
    <source>
        <dbReference type="SAM" id="MobiDB-lite"/>
    </source>
</evidence>
<proteinExistence type="inferred from homology"/>
<evidence type="ECO:0000313" key="5">
    <source>
        <dbReference type="Proteomes" id="UP001491310"/>
    </source>
</evidence>
<evidence type="ECO:0000256" key="1">
    <source>
        <dbReference type="ARBA" id="ARBA00006461"/>
    </source>
</evidence>
<evidence type="ECO:0008006" key="6">
    <source>
        <dbReference type="Google" id="ProtNLM"/>
    </source>
</evidence>
<feature type="compositionally biased region" description="Polar residues" evidence="3">
    <location>
        <begin position="224"/>
        <end position="237"/>
    </location>
</feature>
<feature type="compositionally biased region" description="Polar residues" evidence="3">
    <location>
        <begin position="200"/>
        <end position="213"/>
    </location>
</feature>
<dbReference type="EMBL" id="JALJOT010000001">
    <property type="protein sequence ID" value="KAK9918599.1"/>
    <property type="molecule type" value="Genomic_DNA"/>
</dbReference>
<feature type="compositionally biased region" description="Low complexity" evidence="3">
    <location>
        <begin position="97"/>
        <end position="112"/>
    </location>
</feature>
<accession>A0ABR2Z3U8</accession>
<dbReference type="SMART" id="SM00784">
    <property type="entry name" value="SPT2"/>
    <property type="match status" value="1"/>
</dbReference>
<dbReference type="Proteomes" id="UP001491310">
    <property type="component" value="Unassembled WGS sequence"/>
</dbReference>
<reference evidence="4 5" key="1">
    <citation type="journal article" date="2024" name="Nat. Commun.">
        <title>Phylogenomics reveals the evolutionary origins of lichenization in chlorophyte algae.</title>
        <authorList>
            <person name="Puginier C."/>
            <person name="Libourel C."/>
            <person name="Otte J."/>
            <person name="Skaloud P."/>
            <person name="Haon M."/>
            <person name="Grisel S."/>
            <person name="Petersen M."/>
            <person name="Berrin J.G."/>
            <person name="Delaux P.M."/>
            <person name="Dal Grande F."/>
            <person name="Keller J."/>
        </authorList>
    </citation>
    <scope>NUCLEOTIDE SEQUENCE [LARGE SCALE GENOMIC DNA]</scope>
    <source>
        <strain evidence="4 5">SAG 216-7</strain>
    </source>
</reference>
<feature type="region of interest" description="Disordered" evidence="3">
    <location>
        <begin position="34"/>
        <end position="332"/>
    </location>
</feature>
<comment type="similarity">
    <text evidence="1">Belongs to the SPT2 family.</text>
</comment>
<protein>
    <recommendedName>
        <fullName evidence="6">SPT2-domain-containing protein</fullName>
    </recommendedName>
</protein>
<sequence>MDASFETRRANLANMKSFFGGKTCTREACAIRSLKPEASLPAPSKAPALQKKPSSSSAPSKGAQSKKVAPTAQKRRSNPYDFSALDDDSAGPSGPSTRTPTAAERAVAAVEAVEQKRQQKAGARPHSTPSPPPAQYGAGSRAAAGAVYSGRPSPRPAPARGAKVVHTRSKFGASGRSDALPPREMMKGLTERQKADLVNQRMQANNLSRQKGSQAGPAARDQQRSSSHPSNGVSQSLPAAARLGSTGGQAPRLKRGREADLDDEYDSDFVESGGDGGEDWRRQLRNLTGYDPSKYNSANDDDRRMVASKREIEAEERRSKRLGAEEDRKEAAREALRTALKAARKEKAQRAKKGAVAFLDD</sequence>